<dbReference type="GO" id="GO:0005576">
    <property type="term" value="C:extracellular region"/>
    <property type="evidence" value="ECO:0000318"/>
    <property type="project" value="GO_Central"/>
</dbReference>
<accession>A0A2A6CH45</accession>
<name>A0A2A6CH45_PRIPA</name>
<dbReference type="Pfam" id="PF09232">
    <property type="entry name" value="Caenor_Her-1"/>
    <property type="match status" value="1"/>
</dbReference>
<gene>
    <name evidence="1" type="primary">WBGene00284651</name>
</gene>
<dbReference type="GO" id="GO:0030238">
    <property type="term" value="P:male sex determination"/>
    <property type="evidence" value="ECO:0000318"/>
    <property type="project" value="GO_Central"/>
</dbReference>
<reference evidence="1" key="2">
    <citation type="submission" date="2022-06" db="UniProtKB">
        <authorList>
            <consortium name="EnsemblMetazoa"/>
        </authorList>
    </citation>
    <scope>IDENTIFICATION</scope>
    <source>
        <strain evidence="1">PS312</strain>
    </source>
</reference>
<organism evidence="1 2">
    <name type="scientific">Pristionchus pacificus</name>
    <name type="common">Parasitic nematode worm</name>
    <dbReference type="NCBI Taxonomy" id="54126"/>
    <lineage>
        <taxon>Eukaryota</taxon>
        <taxon>Metazoa</taxon>
        <taxon>Ecdysozoa</taxon>
        <taxon>Nematoda</taxon>
        <taxon>Chromadorea</taxon>
        <taxon>Rhabditida</taxon>
        <taxon>Rhabditina</taxon>
        <taxon>Diplogasteromorpha</taxon>
        <taxon>Diplogasteroidea</taxon>
        <taxon>Neodiplogasteridae</taxon>
        <taxon>Pristionchus</taxon>
    </lineage>
</organism>
<dbReference type="PANTHER" id="PTHR37979:SF1">
    <property type="entry name" value="PROTEIN HER-1"/>
    <property type="match status" value="1"/>
</dbReference>
<dbReference type="Proteomes" id="UP000005239">
    <property type="component" value="Unassembled WGS sequence"/>
</dbReference>
<dbReference type="GO" id="GO:0005102">
    <property type="term" value="F:signaling receptor binding"/>
    <property type="evidence" value="ECO:0000318"/>
    <property type="project" value="GO_Central"/>
</dbReference>
<dbReference type="InterPro" id="IPR015313">
    <property type="entry name" value="Her-1"/>
</dbReference>
<proteinExistence type="predicted"/>
<evidence type="ECO:0000313" key="1">
    <source>
        <dbReference type="EnsemblMetazoa" id="PPA46282.1"/>
    </source>
</evidence>
<accession>A0A8R1V707</accession>
<dbReference type="InterPro" id="IPR036341">
    <property type="entry name" value="Her-1_sf"/>
</dbReference>
<dbReference type="Gene3D" id="1.10.150.370">
    <property type="entry name" value="Caenorhabditis elegans Her-1, C-terminal domain"/>
    <property type="match status" value="1"/>
</dbReference>
<dbReference type="SUPFAM" id="SSF110014">
    <property type="entry name" value="Her-1"/>
    <property type="match status" value="1"/>
</dbReference>
<dbReference type="EnsemblMetazoa" id="PPA46282.1">
    <property type="protein sequence ID" value="PPA46282.1"/>
    <property type="gene ID" value="WBGene00284651"/>
</dbReference>
<dbReference type="InterPro" id="IPR043108">
    <property type="entry name" value="Her-1_C"/>
</dbReference>
<sequence length="185" mass="20985">MARLPSITYLLLLSLLPFLASAGYDKASRAAAKKCCPAEERRRCMQAIEFQFRLNFRNKTAERAASICVQRELYSDESLSVISPKTLHCCNVFFNDQSDRNNVCFNTCQFASLSPSIKPTRKLAIIRECRATNRLAKARSLRRCFDSCRKTLNGASSLEDILMKRQLNDNCAAVKKEMVNENTNN</sequence>
<reference evidence="2" key="1">
    <citation type="journal article" date="2008" name="Nat. Genet.">
        <title>The Pristionchus pacificus genome provides a unique perspective on nematode lifestyle and parasitism.</title>
        <authorList>
            <person name="Dieterich C."/>
            <person name="Clifton S.W."/>
            <person name="Schuster L.N."/>
            <person name="Chinwalla A."/>
            <person name="Delehaunty K."/>
            <person name="Dinkelacker I."/>
            <person name="Fulton L."/>
            <person name="Fulton R."/>
            <person name="Godfrey J."/>
            <person name="Minx P."/>
            <person name="Mitreva M."/>
            <person name="Roeseler W."/>
            <person name="Tian H."/>
            <person name="Witte H."/>
            <person name="Yang S.P."/>
            <person name="Wilson R.K."/>
            <person name="Sommer R.J."/>
        </authorList>
    </citation>
    <scope>NUCLEOTIDE SEQUENCE [LARGE SCALE GENOMIC DNA]</scope>
    <source>
        <strain evidence="2">PS312</strain>
    </source>
</reference>
<dbReference type="PANTHER" id="PTHR37979">
    <property type="entry name" value="PROTEIN HER-1"/>
    <property type="match status" value="1"/>
</dbReference>
<keyword evidence="2" id="KW-1185">Reference proteome</keyword>
<protein>
    <submittedName>
        <fullName evidence="1">Uncharacterized protein</fullName>
    </submittedName>
</protein>
<dbReference type="AlphaFoldDB" id="A0A2A6CH45"/>
<evidence type="ECO:0000313" key="2">
    <source>
        <dbReference type="Proteomes" id="UP000005239"/>
    </source>
</evidence>